<evidence type="ECO:0008006" key="4">
    <source>
        <dbReference type="Google" id="ProtNLM"/>
    </source>
</evidence>
<dbReference type="OrthoDB" id="9775095at2"/>
<dbReference type="AlphaFoldDB" id="A0A345H8N0"/>
<name>A0A345H8N0_9FLAO</name>
<feature type="transmembrane region" description="Helical" evidence="1">
    <location>
        <begin position="102"/>
        <end position="119"/>
    </location>
</feature>
<evidence type="ECO:0000256" key="1">
    <source>
        <dbReference type="SAM" id="Phobius"/>
    </source>
</evidence>
<dbReference type="Proteomes" id="UP000253951">
    <property type="component" value="Chromosome"/>
</dbReference>
<evidence type="ECO:0000313" key="3">
    <source>
        <dbReference type="Proteomes" id="UP000253951"/>
    </source>
</evidence>
<proteinExistence type="predicted"/>
<keyword evidence="1" id="KW-0472">Membrane</keyword>
<organism evidence="2 3">
    <name type="scientific">Flavobacterium arcticum</name>
    <dbReference type="NCBI Taxonomy" id="1784713"/>
    <lineage>
        <taxon>Bacteria</taxon>
        <taxon>Pseudomonadati</taxon>
        <taxon>Bacteroidota</taxon>
        <taxon>Flavobacteriia</taxon>
        <taxon>Flavobacteriales</taxon>
        <taxon>Flavobacteriaceae</taxon>
        <taxon>Flavobacterium</taxon>
    </lineage>
</organism>
<protein>
    <recommendedName>
        <fullName evidence="4">Carboxypeptidase regulatory-like domain-containing protein</fullName>
    </recommendedName>
</protein>
<keyword evidence="3" id="KW-1185">Reference proteome</keyword>
<dbReference type="RefSeq" id="WP_114676703.1">
    <property type="nucleotide sequence ID" value="NZ_CP031188.1"/>
</dbReference>
<gene>
    <name evidence="2" type="ORF">DVK85_01310</name>
</gene>
<evidence type="ECO:0000313" key="2">
    <source>
        <dbReference type="EMBL" id="AXG72940.1"/>
    </source>
</evidence>
<dbReference type="KEGG" id="fat:DVK85_01310"/>
<reference evidence="2 3" key="1">
    <citation type="submission" date="2018-07" db="EMBL/GenBank/DDBJ databases">
        <title>Complete genome sequence of Flavobacterium arcticum type strain SM1502T.</title>
        <authorList>
            <person name="Li Y."/>
            <person name="Li D.-D."/>
        </authorList>
    </citation>
    <scope>NUCLEOTIDE SEQUENCE [LARGE SCALE GENOMIC DNA]</scope>
    <source>
        <strain evidence="2 3">SM1502</strain>
    </source>
</reference>
<sequence>MPIVISGKVTDAEGNPIYQIAQISEVATILPINGILPVVGMNAWSNPETGDFEFIAMHPSSIIKIAAHGYKEVHFPVNAVPAVIKLEEAIVIEGKTKKDNKLLVVGIGVGILAIAVVLANKAKKSSSTTTTGLATRKTIII</sequence>
<dbReference type="EMBL" id="CP031188">
    <property type="protein sequence ID" value="AXG72940.1"/>
    <property type="molecule type" value="Genomic_DNA"/>
</dbReference>
<keyword evidence="1" id="KW-0812">Transmembrane</keyword>
<accession>A0A345H8N0</accession>
<keyword evidence="1" id="KW-1133">Transmembrane helix</keyword>